<keyword evidence="2" id="KW-1185">Reference proteome</keyword>
<proteinExistence type="predicted"/>
<reference evidence="1" key="1">
    <citation type="journal article" date="2017" name="Nature">
        <title>The sunflower genome provides insights into oil metabolism, flowering and Asterid evolution.</title>
        <authorList>
            <person name="Badouin H."/>
            <person name="Gouzy J."/>
            <person name="Grassa C.J."/>
            <person name="Murat F."/>
            <person name="Staton S.E."/>
            <person name="Cottret L."/>
            <person name="Lelandais-Briere C."/>
            <person name="Owens G.L."/>
            <person name="Carrere S."/>
            <person name="Mayjonade B."/>
            <person name="Legrand L."/>
            <person name="Gill N."/>
            <person name="Kane N.C."/>
            <person name="Bowers J.E."/>
            <person name="Hubner S."/>
            <person name="Bellec A."/>
            <person name="Berard A."/>
            <person name="Berges H."/>
            <person name="Blanchet N."/>
            <person name="Boniface M.C."/>
            <person name="Brunel D."/>
            <person name="Catrice O."/>
            <person name="Chaidir N."/>
            <person name="Claudel C."/>
            <person name="Donnadieu C."/>
            <person name="Faraut T."/>
            <person name="Fievet G."/>
            <person name="Helmstetter N."/>
            <person name="King M."/>
            <person name="Knapp S.J."/>
            <person name="Lai Z."/>
            <person name="Le Paslier M.C."/>
            <person name="Lippi Y."/>
            <person name="Lorenzon L."/>
            <person name="Mandel J.R."/>
            <person name="Marage G."/>
            <person name="Marchand G."/>
            <person name="Marquand E."/>
            <person name="Bret-Mestries E."/>
            <person name="Morien E."/>
            <person name="Nambeesan S."/>
            <person name="Nguyen T."/>
            <person name="Pegot-Espagnet P."/>
            <person name="Pouilly N."/>
            <person name="Raftis F."/>
            <person name="Sallet E."/>
            <person name="Schiex T."/>
            <person name="Thomas J."/>
            <person name="Vandecasteele C."/>
            <person name="Vares D."/>
            <person name="Vear F."/>
            <person name="Vautrin S."/>
            <person name="Crespi M."/>
            <person name="Mangin B."/>
            <person name="Burke J.M."/>
            <person name="Salse J."/>
            <person name="Munos S."/>
            <person name="Vincourt P."/>
            <person name="Rieseberg L.H."/>
            <person name="Langlade N.B."/>
        </authorList>
    </citation>
    <scope>NUCLEOTIDE SEQUENCE</scope>
    <source>
        <tissue evidence="1">Leaves</tissue>
    </source>
</reference>
<comment type="caution">
    <text evidence="1">The sequence shown here is derived from an EMBL/GenBank/DDBJ whole genome shotgun (WGS) entry which is preliminary data.</text>
</comment>
<dbReference type="AlphaFoldDB" id="A0A9K3HXR5"/>
<evidence type="ECO:0000313" key="1">
    <source>
        <dbReference type="EMBL" id="KAF5786828.1"/>
    </source>
</evidence>
<protein>
    <submittedName>
        <fullName evidence="1">Uncharacterized protein</fullName>
    </submittedName>
</protein>
<name>A0A9K3HXR5_HELAN</name>
<dbReference type="EMBL" id="MNCJ02000325">
    <property type="protein sequence ID" value="KAF5786828.1"/>
    <property type="molecule type" value="Genomic_DNA"/>
</dbReference>
<sequence>MNLPRFIPNFRNARTAYPFSFRVPERTAINVTVIRSTLKIKHK</sequence>
<evidence type="ECO:0000313" key="2">
    <source>
        <dbReference type="Proteomes" id="UP000215914"/>
    </source>
</evidence>
<organism evidence="1 2">
    <name type="scientific">Helianthus annuus</name>
    <name type="common">Common sunflower</name>
    <dbReference type="NCBI Taxonomy" id="4232"/>
    <lineage>
        <taxon>Eukaryota</taxon>
        <taxon>Viridiplantae</taxon>
        <taxon>Streptophyta</taxon>
        <taxon>Embryophyta</taxon>
        <taxon>Tracheophyta</taxon>
        <taxon>Spermatophyta</taxon>
        <taxon>Magnoliopsida</taxon>
        <taxon>eudicotyledons</taxon>
        <taxon>Gunneridae</taxon>
        <taxon>Pentapetalae</taxon>
        <taxon>asterids</taxon>
        <taxon>campanulids</taxon>
        <taxon>Asterales</taxon>
        <taxon>Asteraceae</taxon>
        <taxon>Asteroideae</taxon>
        <taxon>Heliantheae alliance</taxon>
        <taxon>Heliantheae</taxon>
        <taxon>Helianthus</taxon>
    </lineage>
</organism>
<dbReference type="Gramene" id="mRNA:HanXRQr2_Chr10g0445571">
    <property type="protein sequence ID" value="mRNA:HanXRQr2_Chr10g0445571"/>
    <property type="gene ID" value="HanXRQr2_Chr10g0445571"/>
</dbReference>
<reference evidence="1" key="2">
    <citation type="submission" date="2020-06" db="EMBL/GenBank/DDBJ databases">
        <title>Helianthus annuus Genome sequencing and assembly Release 2.</title>
        <authorList>
            <person name="Gouzy J."/>
            <person name="Langlade N."/>
            <person name="Munos S."/>
        </authorList>
    </citation>
    <scope>NUCLEOTIDE SEQUENCE</scope>
    <source>
        <tissue evidence="1">Leaves</tissue>
    </source>
</reference>
<gene>
    <name evidence="1" type="ORF">HanXRQr2_Chr10g0445571</name>
</gene>
<accession>A0A9K3HXR5</accession>
<dbReference type="Proteomes" id="UP000215914">
    <property type="component" value="Unassembled WGS sequence"/>
</dbReference>